<evidence type="ECO:0000256" key="2">
    <source>
        <dbReference type="SAM" id="MobiDB-lite"/>
    </source>
</evidence>
<feature type="transmembrane region" description="Helical" evidence="3">
    <location>
        <begin position="79"/>
        <end position="96"/>
    </location>
</feature>
<feature type="domain" description="Major facilitator superfamily (MFS) profile" evidence="4">
    <location>
        <begin position="10"/>
        <end position="275"/>
    </location>
</feature>
<dbReference type="InterPro" id="IPR050327">
    <property type="entry name" value="Proton-linked_MCT"/>
</dbReference>
<dbReference type="GO" id="GO:0005886">
    <property type="term" value="C:plasma membrane"/>
    <property type="evidence" value="ECO:0000318"/>
    <property type="project" value="GO_Central"/>
</dbReference>
<comment type="subcellular location">
    <subcellularLocation>
        <location evidence="1">Membrane</location>
        <topology evidence="1">Multi-pass membrane protein</topology>
    </subcellularLocation>
</comment>
<proteinExistence type="predicted"/>
<dbReference type="RefSeq" id="XP_030830352.1">
    <property type="nucleotide sequence ID" value="XM_030974492.1"/>
</dbReference>
<dbReference type="PROSITE" id="PS50850">
    <property type="entry name" value="MFS"/>
    <property type="match status" value="1"/>
</dbReference>
<feature type="transmembrane region" description="Helical" evidence="3">
    <location>
        <begin position="47"/>
        <end position="67"/>
    </location>
</feature>
<evidence type="ECO:0000259" key="4">
    <source>
        <dbReference type="PROSITE" id="PS50850"/>
    </source>
</evidence>
<evidence type="ECO:0000256" key="3">
    <source>
        <dbReference type="SAM" id="Phobius"/>
    </source>
</evidence>
<feature type="compositionally biased region" description="Polar residues" evidence="2">
    <location>
        <begin position="222"/>
        <end position="238"/>
    </location>
</feature>
<dbReference type="InParanoid" id="A0A7M7N2L1"/>
<feature type="transmembrane region" description="Helical" evidence="3">
    <location>
        <begin position="102"/>
        <end position="129"/>
    </location>
</feature>
<dbReference type="Proteomes" id="UP000007110">
    <property type="component" value="Unassembled WGS sequence"/>
</dbReference>
<sequence length="275" mass="29381">MATFTGGRYQCVLLTGMVIINYLELGILKSFGVFIDDISLSLGVSTGLIGTAIGVSHGLTQSMAIVCPWLMSRVSMRKLVISGSIVGSLGIILGSFSQTGTHFLLCLILSGIGYGVVMFPAYASLLYYFPAKYKTVTAVIFTAGGVGMMTLPILTEALRRVYSWRGAMLLLGGISTNCVACCALLQPIRYPSSRLDNDGDISGSNSIHAGEAIGDDDDGAESNTLPLLNSNGNRMSSSNEREPQSPLKELCRRHPLYLTIVVSIVLTVLTFSFDN</sequence>
<keyword evidence="3" id="KW-1133">Transmembrane helix</keyword>
<dbReference type="InterPro" id="IPR036259">
    <property type="entry name" value="MFS_trans_sf"/>
</dbReference>
<dbReference type="OrthoDB" id="5667at2759"/>
<dbReference type="PANTHER" id="PTHR11360">
    <property type="entry name" value="MONOCARBOXYLATE TRANSPORTER"/>
    <property type="match status" value="1"/>
</dbReference>
<dbReference type="GeneID" id="756794"/>
<dbReference type="InterPro" id="IPR011701">
    <property type="entry name" value="MFS"/>
</dbReference>
<dbReference type="SUPFAM" id="SSF103473">
    <property type="entry name" value="MFS general substrate transporter"/>
    <property type="match status" value="1"/>
</dbReference>
<reference evidence="6" key="1">
    <citation type="submission" date="2015-02" db="EMBL/GenBank/DDBJ databases">
        <title>Genome sequencing for Strongylocentrotus purpuratus.</title>
        <authorList>
            <person name="Murali S."/>
            <person name="Liu Y."/>
            <person name="Vee V."/>
            <person name="English A."/>
            <person name="Wang M."/>
            <person name="Skinner E."/>
            <person name="Han Y."/>
            <person name="Muzny D.M."/>
            <person name="Worley K.C."/>
            <person name="Gibbs R.A."/>
        </authorList>
    </citation>
    <scope>NUCLEOTIDE SEQUENCE</scope>
</reference>
<feature type="transmembrane region" description="Helical" evidence="3">
    <location>
        <begin position="256"/>
        <end position="273"/>
    </location>
</feature>
<dbReference type="GO" id="GO:0022857">
    <property type="term" value="F:transmembrane transporter activity"/>
    <property type="evidence" value="ECO:0000318"/>
    <property type="project" value="GO_Central"/>
</dbReference>
<feature type="transmembrane region" description="Helical" evidence="3">
    <location>
        <begin position="136"/>
        <end position="154"/>
    </location>
</feature>
<dbReference type="Pfam" id="PF07690">
    <property type="entry name" value="MFS_1"/>
    <property type="match status" value="1"/>
</dbReference>
<feature type="region of interest" description="Disordered" evidence="2">
    <location>
        <begin position="212"/>
        <end position="246"/>
    </location>
</feature>
<dbReference type="PANTHER" id="PTHR11360:SF311">
    <property type="entry name" value="MAJOR FACILITATOR SUPERFAMILY (MFS) PROFILE DOMAIN-CONTAINING PROTEIN"/>
    <property type="match status" value="1"/>
</dbReference>
<protein>
    <recommendedName>
        <fullName evidence="4">Major facilitator superfamily (MFS) profile domain-containing protein</fullName>
    </recommendedName>
</protein>
<dbReference type="OMA" id="AITIMNV"/>
<feature type="transmembrane region" description="Helical" evidence="3">
    <location>
        <begin position="166"/>
        <end position="185"/>
    </location>
</feature>
<evidence type="ECO:0000313" key="6">
    <source>
        <dbReference type="Proteomes" id="UP000007110"/>
    </source>
</evidence>
<feature type="transmembrane region" description="Helical" evidence="3">
    <location>
        <begin position="12"/>
        <end position="35"/>
    </location>
</feature>
<organism evidence="5 6">
    <name type="scientific">Strongylocentrotus purpuratus</name>
    <name type="common">Purple sea urchin</name>
    <dbReference type="NCBI Taxonomy" id="7668"/>
    <lineage>
        <taxon>Eukaryota</taxon>
        <taxon>Metazoa</taxon>
        <taxon>Echinodermata</taxon>
        <taxon>Eleutherozoa</taxon>
        <taxon>Echinozoa</taxon>
        <taxon>Echinoidea</taxon>
        <taxon>Euechinoidea</taxon>
        <taxon>Echinacea</taxon>
        <taxon>Camarodonta</taxon>
        <taxon>Echinidea</taxon>
        <taxon>Strongylocentrotidae</taxon>
        <taxon>Strongylocentrotus</taxon>
    </lineage>
</organism>
<keyword evidence="6" id="KW-1185">Reference proteome</keyword>
<dbReference type="KEGG" id="spu:756794"/>
<keyword evidence="3" id="KW-0472">Membrane</keyword>
<keyword evidence="3" id="KW-0812">Transmembrane</keyword>
<evidence type="ECO:0000256" key="1">
    <source>
        <dbReference type="ARBA" id="ARBA00004141"/>
    </source>
</evidence>
<dbReference type="Gene3D" id="1.20.1250.20">
    <property type="entry name" value="MFS general substrate transporter like domains"/>
    <property type="match status" value="1"/>
</dbReference>
<dbReference type="InterPro" id="IPR020846">
    <property type="entry name" value="MFS_dom"/>
</dbReference>
<accession>A0A7M7N2L1</accession>
<evidence type="ECO:0000313" key="5">
    <source>
        <dbReference type="EnsemblMetazoa" id="XP_030830352"/>
    </source>
</evidence>
<reference evidence="5" key="2">
    <citation type="submission" date="2021-01" db="UniProtKB">
        <authorList>
            <consortium name="EnsemblMetazoa"/>
        </authorList>
    </citation>
    <scope>IDENTIFICATION</scope>
</reference>
<dbReference type="EnsemblMetazoa" id="XM_030974492">
    <property type="protein sequence ID" value="XP_030830352"/>
    <property type="gene ID" value="LOC756794"/>
</dbReference>
<dbReference type="AlphaFoldDB" id="A0A7M7N2L1"/>
<name>A0A7M7N2L1_STRPU</name>